<keyword evidence="2" id="KW-1185">Reference proteome</keyword>
<evidence type="ECO:0000313" key="2">
    <source>
        <dbReference type="Proteomes" id="UP001327560"/>
    </source>
</evidence>
<proteinExistence type="predicted"/>
<reference evidence="1 2" key="1">
    <citation type="submission" date="2023-10" db="EMBL/GenBank/DDBJ databases">
        <title>Chromosome-scale genome assembly provides insights into flower coloration mechanisms of Canna indica.</title>
        <authorList>
            <person name="Li C."/>
        </authorList>
    </citation>
    <scope>NUCLEOTIDE SEQUENCE [LARGE SCALE GENOMIC DNA]</scope>
    <source>
        <tissue evidence="1">Flower</tissue>
    </source>
</reference>
<dbReference type="Proteomes" id="UP001327560">
    <property type="component" value="Chromosome 5"/>
</dbReference>
<evidence type="ECO:0000313" key="1">
    <source>
        <dbReference type="EMBL" id="WOL08781.1"/>
    </source>
</evidence>
<sequence>MHQEPLLVVVTCYSSLSRAVRQDQGVRAHVSLIWPPQSSSTYLCISDMSGMASVSLSTISVLPGDLKYCNCIEIDLCILLLGLLKTNELNFFPLQKVVLAIWQPKWEC</sequence>
<dbReference type="AlphaFoldDB" id="A0AAQ3QDM7"/>
<dbReference type="EMBL" id="CP136894">
    <property type="protein sequence ID" value="WOL08781.1"/>
    <property type="molecule type" value="Genomic_DNA"/>
</dbReference>
<name>A0AAQ3QDM7_9LILI</name>
<accession>A0AAQ3QDM7</accession>
<gene>
    <name evidence="1" type="ORF">Cni_G17534</name>
</gene>
<protein>
    <submittedName>
        <fullName evidence="1">Uncharacterized protein</fullName>
    </submittedName>
</protein>
<organism evidence="1 2">
    <name type="scientific">Canna indica</name>
    <name type="common">Indian-shot</name>
    <dbReference type="NCBI Taxonomy" id="4628"/>
    <lineage>
        <taxon>Eukaryota</taxon>
        <taxon>Viridiplantae</taxon>
        <taxon>Streptophyta</taxon>
        <taxon>Embryophyta</taxon>
        <taxon>Tracheophyta</taxon>
        <taxon>Spermatophyta</taxon>
        <taxon>Magnoliopsida</taxon>
        <taxon>Liliopsida</taxon>
        <taxon>Zingiberales</taxon>
        <taxon>Cannaceae</taxon>
        <taxon>Canna</taxon>
    </lineage>
</organism>